<feature type="region of interest" description="Disordered" evidence="3">
    <location>
        <begin position="647"/>
        <end position="668"/>
    </location>
</feature>
<proteinExistence type="predicted"/>
<sequence>MTSTTTNDGTNSRGGRPITGEACFRANGYGVRITLAGKRTTIRLSALGRTETPEATTRAGRYRDVIATLARDGRALPHATLEPLARSLAALPETRLDAAREVMELLLGARRPANELAAVLGGIVSAPSDDAARAAVRLARLAADGRAALPQDAPSADWITPGLSPDRAALLAPSPGTTPGTFGHVAELWMAGKLAAAFPGRVRAKQSHAADRPALAHVLPVLAKVPVRGFTLDHGEAALSAIPTRIGPTYRARIAMTVRQLLSYAVFPLRWAKENPLPPRWVPQGRSKLERQILMPREEHAVLACRAIPVWLRVFMAWQARQGTRYADASRLTLASITFQGERATITLCKTKDRDPRSWALDADDTAMIRAWLTYRRKQGEQLGPTSPLFVGANGGPLSGSNLAETIRVAIWDAGIRRASLFTRTEHSWPHEEHDLRALFCTYSLAKGRPLSWITDRTGHTLDALEGYQRPSRRWAETELGDLAPSVRAIPELAALVGLAPLPPPRLVRNPGDMTERPHTAMTWRQKVSAQASQRQQPRRHAGSHKPAKAQEKEKTPAEARGRRGPGTRAPASGVTHDGRPTHRRATTSLLNDLGCFCNTVASSRSLDAPRLSFQDAGAMRTPRSSEVKRYAAMAARMATSCAAKSLVAPRRGTAHRTRVDRRPNRDA</sequence>
<keyword evidence="1" id="KW-0238">DNA-binding</keyword>
<dbReference type="PROSITE" id="PS51898">
    <property type="entry name" value="TYR_RECOMBINASE"/>
    <property type="match status" value="1"/>
</dbReference>
<gene>
    <name evidence="5" type="ORF">KEG57_04770</name>
</gene>
<feature type="domain" description="Tyr recombinase" evidence="4">
    <location>
        <begin position="289"/>
        <end position="482"/>
    </location>
</feature>
<name>A0A9X3X1R4_9BACT</name>
<dbReference type="Gene3D" id="1.10.150.130">
    <property type="match status" value="1"/>
</dbReference>
<comment type="caution">
    <text evidence="5">The sequence shown here is derived from an EMBL/GenBank/DDBJ whole genome shotgun (WGS) entry which is preliminary data.</text>
</comment>
<feature type="region of interest" description="Disordered" evidence="3">
    <location>
        <begin position="524"/>
        <end position="583"/>
    </location>
</feature>
<dbReference type="InterPro" id="IPR013762">
    <property type="entry name" value="Integrase-like_cat_sf"/>
</dbReference>
<dbReference type="GO" id="GO:0006310">
    <property type="term" value="P:DNA recombination"/>
    <property type="evidence" value="ECO:0007669"/>
    <property type="project" value="UniProtKB-KW"/>
</dbReference>
<dbReference type="Pfam" id="PF00589">
    <property type="entry name" value="Phage_integrase"/>
    <property type="match status" value="1"/>
</dbReference>
<dbReference type="InterPro" id="IPR010998">
    <property type="entry name" value="Integrase_recombinase_N"/>
</dbReference>
<evidence type="ECO:0000313" key="6">
    <source>
        <dbReference type="Proteomes" id="UP001151081"/>
    </source>
</evidence>
<dbReference type="Gene3D" id="1.10.443.10">
    <property type="entry name" value="Intergrase catalytic core"/>
    <property type="match status" value="1"/>
</dbReference>
<organism evidence="5 6">
    <name type="scientific">Polyangium jinanense</name>
    <dbReference type="NCBI Taxonomy" id="2829994"/>
    <lineage>
        <taxon>Bacteria</taxon>
        <taxon>Pseudomonadati</taxon>
        <taxon>Myxococcota</taxon>
        <taxon>Polyangia</taxon>
        <taxon>Polyangiales</taxon>
        <taxon>Polyangiaceae</taxon>
        <taxon>Polyangium</taxon>
    </lineage>
</organism>
<feature type="compositionally biased region" description="Basic and acidic residues" evidence="3">
    <location>
        <begin position="549"/>
        <end position="562"/>
    </location>
</feature>
<protein>
    <submittedName>
        <fullName evidence="5">Site-specific integrase</fullName>
    </submittedName>
</protein>
<evidence type="ECO:0000313" key="5">
    <source>
        <dbReference type="EMBL" id="MDC3979801.1"/>
    </source>
</evidence>
<evidence type="ECO:0000259" key="4">
    <source>
        <dbReference type="PROSITE" id="PS51898"/>
    </source>
</evidence>
<keyword evidence="6" id="KW-1185">Reference proteome</keyword>
<dbReference type="EMBL" id="JAGTJJ010000001">
    <property type="protein sequence ID" value="MDC3979801.1"/>
    <property type="molecule type" value="Genomic_DNA"/>
</dbReference>
<dbReference type="AlphaFoldDB" id="A0A9X3X1R4"/>
<keyword evidence="2" id="KW-0233">DNA recombination</keyword>
<dbReference type="RefSeq" id="WP_272458187.1">
    <property type="nucleotide sequence ID" value="NZ_JAGTJJ010000001.1"/>
</dbReference>
<dbReference type="InterPro" id="IPR002104">
    <property type="entry name" value="Integrase_catalytic"/>
</dbReference>
<dbReference type="GO" id="GO:0015074">
    <property type="term" value="P:DNA integration"/>
    <property type="evidence" value="ECO:0007669"/>
    <property type="project" value="InterPro"/>
</dbReference>
<reference evidence="5 6" key="1">
    <citation type="submission" date="2021-04" db="EMBL/GenBank/DDBJ databases">
        <title>Genome analysis of Polyangium sp.</title>
        <authorList>
            <person name="Li Y."/>
            <person name="Wang J."/>
        </authorList>
    </citation>
    <scope>NUCLEOTIDE SEQUENCE [LARGE SCALE GENOMIC DNA]</scope>
    <source>
        <strain evidence="5 6">SDU14</strain>
    </source>
</reference>
<dbReference type="GO" id="GO:0003677">
    <property type="term" value="F:DNA binding"/>
    <property type="evidence" value="ECO:0007669"/>
    <property type="project" value="UniProtKB-KW"/>
</dbReference>
<dbReference type="Proteomes" id="UP001151081">
    <property type="component" value="Unassembled WGS sequence"/>
</dbReference>
<dbReference type="InterPro" id="IPR011010">
    <property type="entry name" value="DNA_brk_join_enz"/>
</dbReference>
<evidence type="ECO:0000256" key="1">
    <source>
        <dbReference type="ARBA" id="ARBA00023125"/>
    </source>
</evidence>
<dbReference type="SUPFAM" id="SSF56349">
    <property type="entry name" value="DNA breaking-rejoining enzymes"/>
    <property type="match status" value="1"/>
</dbReference>
<feature type="compositionally biased region" description="Basic residues" evidence="3">
    <location>
        <begin position="537"/>
        <end position="548"/>
    </location>
</feature>
<evidence type="ECO:0000256" key="3">
    <source>
        <dbReference type="SAM" id="MobiDB-lite"/>
    </source>
</evidence>
<accession>A0A9X3X1R4</accession>
<evidence type="ECO:0000256" key="2">
    <source>
        <dbReference type="ARBA" id="ARBA00023172"/>
    </source>
</evidence>